<evidence type="ECO:0000313" key="2">
    <source>
        <dbReference type="Proteomes" id="UP000041254"/>
    </source>
</evidence>
<dbReference type="Proteomes" id="UP000041254">
    <property type="component" value="Unassembled WGS sequence"/>
</dbReference>
<sequence length="203" mass="22430">SLALQQLANGAYRIGNDSFRVVPLSELPAGHRYVASYKDSDPVVSWGNDWLFRSFSSLLMVMLANWWSVEEGVGDQVVVNRQSFIGSRRYGRLVSRRLPQTEGIAVGYCVGHSDEVDERRLVIVSGFRPNETIAAYVWAQQGIIRLRTTERSAAAAAAAAPPPPSLTPSQALSSRFPVSTPLWLSVLRRFELETNVITPRTVG</sequence>
<evidence type="ECO:0000313" key="1">
    <source>
        <dbReference type="EMBL" id="CEM17684.1"/>
    </source>
</evidence>
<name>A0A0G4FTK0_VITBC</name>
<protein>
    <submittedName>
        <fullName evidence="1">Uncharacterized protein</fullName>
    </submittedName>
</protein>
<accession>A0A0G4FTK0</accession>
<keyword evidence="2" id="KW-1185">Reference proteome</keyword>
<dbReference type="AlphaFoldDB" id="A0A0G4FTK0"/>
<feature type="non-terminal residue" evidence="1">
    <location>
        <position position="1"/>
    </location>
</feature>
<dbReference type="EMBL" id="CDMY01000494">
    <property type="protein sequence ID" value="CEM17684.1"/>
    <property type="molecule type" value="Genomic_DNA"/>
</dbReference>
<organism evidence="1 2">
    <name type="scientific">Vitrella brassicaformis (strain CCMP3155)</name>
    <dbReference type="NCBI Taxonomy" id="1169540"/>
    <lineage>
        <taxon>Eukaryota</taxon>
        <taxon>Sar</taxon>
        <taxon>Alveolata</taxon>
        <taxon>Colpodellida</taxon>
        <taxon>Vitrellaceae</taxon>
        <taxon>Vitrella</taxon>
    </lineage>
</organism>
<dbReference type="VEuPathDB" id="CryptoDB:Vbra_5926"/>
<gene>
    <name evidence="1" type="ORF">Vbra_5926</name>
</gene>
<reference evidence="1 2" key="1">
    <citation type="submission" date="2014-11" db="EMBL/GenBank/DDBJ databases">
        <authorList>
            <person name="Zhu J."/>
            <person name="Qi W."/>
            <person name="Song R."/>
        </authorList>
    </citation>
    <scope>NUCLEOTIDE SEQUENCE [LARGE SCALE GENOMIC DNA]</scope>
</reference>
<proteinExistence type="predicted"/>
<dbReference type="InParanoid" id="A0A0G4FTK0"/>